<keyword evidence="1" id="KW-0732">Signal</keyword>
<evidence type="ECO:0008006" key="4">
    <source>
        <dbReference type="Google" id="ProtNLM"/>
    </source>
</evidence>
<dbReference type="EMBL" id="FOFY01000004">
    <property type="protein sequence ID" value="SEQ61039.1"/>
    <property type="molecule type" value="Genomic_DNA"/>
</dbReference>
<feature type="chain" id="PRO_5042584763" description="DUF4843 domain-containing protein" evidence="1">
    <location>
        <begin position="23"/>
        <end position="128"/>
    </location>
</feature>
<feature type="signal peptide" evidence="1">
    <location>
        <begin position="1"/>
        <end position="22"/>
    </location>
</feature>
<proteinExistence type="predicted"/>
<reference evidence="2 3" key="1">
    <citation type="submission" date="2016-10" db="EMBL/GenBank/DDBJ databases">
        <authorList>
            <person name="Varghese N."/>
            <person name="Submissions S."/>
        </authorList>
    </citation>
    <scope>NUCLEOTIDE SEQUENCE [LARGE SCALE GENOMIC DNA]</scope>
    <source>
        <strain evidence="3">DSM 19823 / KCTC 23066 / CCTCC M 208030 / D25</strain>
    </source>
</reference>
<keyword evidence="3" id="KW-1185">Reference proteome</keyword>
<dbReference type="AlphaFoldDB" id="A0AAJ4W382"/>
<evidence type="ECO:0000313" key="2">
    <source>
        <dbReference type="EMBL" id="SEQ61039.1"/>
    </source>
</evidence>
<organism evidence="2 3">
    <name type="scientific">Myroides profundi</name>
    <dbReference type="NCBI Taxonomy" id="480520"/>
    <lineage>
        <taxon>Bacteria</taxon>
        <taxon>Pseudomonadati</taxon>
        <taxon>Bacteroidota</taxon>
        <taxon>Flavobacteriia</taxon>
        <taxon>Flavobacteriales</taxon>
        <taxon>Flavobacteriaceae</taxon>
        <taxon>Myroides</taxon>
    </lineage>
</organism>
<gene>
    <name evidence="2" type="ORF">SAMN04488089_104195</name>
</gene>
<dbReference type="RefSeq" id="WP_041894101.1">
    <property type="nucleotide sequence ID" value="NZ_CP010817.1"/>
</dbReference>
<comment type="caution">
    <text evidence="2">The sequence shown here is derived from an EMBL/GenBank/DDBJ whole genome shotgun (WGS) entry which is preliminary data.</text>
</comment>
<dbReference type="PROSITE" id="PS51257">
    <property type="entry name" value="PROKAR_LIPOPROTEIN"/>
    <property type="match status" value="1"/>
</dbReference>
<dbReference type="Proteomes" id="UP000183496">
    <property type="component" value="Unassembled WGS sequence"/>
</dbReference>
<evidence type="ECO:0000313" key="3">
    <source>
        <dbReference type="Proteomes" id="UP000183496"/>
    </source>
</evidence>
<evidence type="ECO:0000256" key="1">
    <source>
        <dbReference type="SAM" id="SignalP"/>
    </source>
</evidence>
<name>A0AAJ4W382_MYRPR</name>
<protein>
    <recommendedName>
        <fullName evidence="4">DUF4843 domain-containing protein</fullName>
    </recommendedName>
</protein>
<sequence length="128" mass="14557">MNKILMSMIMMMLLLVSCSSDDNGLKSNDKDAYTEYVIHTVIQRDSKMYSQFMYNVKSVTTNQLKGYLELTTVEDKKYKSEDFNVSPGGVTSVKVLVEGQVSDVGFIRDRKLYVRPVIAFVDPLLPIK</sequence>
<accession>A0AAJ4W382</accession>